<reference evidence="4" key="1">
    <citation type="journal article" date="2019" name="Int. J. Syst. Evol. Microbiol.">
        <title>The Global Catalogue of Microorganisms (GCM) 10K type strain sequencing project: providing services to taxonomists for standard genome sequencing and annotation.</title>
        <authorList>
            <consortium name="The Broad Institute Genomics Platform"/>
            <consortium name="The Broad Institute Genome Sequencing Center for Infectious Disease"/>
            <person name="Wu L."/>
            <person name="Ma J."/>
        </authorList>
    </citation>
    <scope>NUCLEOTIDE SEQUENCE [LARGE SCALE GENOMIC DNA]</scope>
    <source>
        <strain evidence="4">KCTC 42082</strain>
    </source>
</reference>
<dbReference type="EMBL" id="BMZM01000002">
    <property type="protein sequence ID" value="GHC27170.1"/>
    <property type="molecule type" value="Genomic_DNA"/>
</dbReference>
<gene>
    <name evidence="3" type="ORF">GCM10010082_20640</name>
</gene>
<proteinExistence type="predicted"/>
<dbReference type="PANTHER" id="PTHR13847:SF289">
    <property type="entry name" value="GLYCINE OXIDASE"/>
    <property type="match status" value="1"/>
</dbReference>
<dbReference type="SUPFAM" id="SSF54373">
    <property type="entry name" value="FAD-linked reductases, C-terminal domain"/>
    <property type="match status" value="1"/>
</dbReference>
<comment type="caution">
    <text evidence="3">The sequence shown here is derived from an EMBL/GenBank/DDBJ whole genome shotgun (WGS) entry which is preliminary data.</text>
</comment>
<sequence length="380" mass="41016">MQMLFGHGTYRDERCVKASDVIVVGGGINGMMSACKLVQDGFQVTLVERGQCAREASWAGGGILIPLYPWRYADPIARLDALAAPQWTDLANMLASATGIDPQYTPHGIMHARVEDDQNARAWSARHNDMLTSLGSSQAHTCLGQLTTTSLEPAFWISGRGSIRTPRLGQALRQWLMDHPHATLVEHFEVTSLLSAGGRIQGVAGSQGRYLAPRVVMAGGPWTRELMARHVSLPITPVRGQMLLFRPERPLLRAVMLMNGFYLIPRQDHHILAGSTFENAGFDRTTTVEGYAQIHAKALEMLPALKDIEVTHHWAGLRPGSPGSVPFVGAVNDVEGLYVNAGHGGNGVVLSPATADLLCAHIKGTTPSVDPAPYTLPDSG</sequence>
<dbReference type="Gene3D" id="3.30.9.10">
    <property type="entry name" value="D-Amino Acid Oxidase, subunit A, domain 2"/>
    <property type="match status" value="1"/>
</dbReference>
<dbReference type="InterPro" id="IPR006076">
    <property type="entry name" value="FAD-dep_OxRdtase"/>
</dbReference>
<name>A0ABQ3FKI8_9GAMM</name>
<dbReference type="Pfam" id="PF01266">
    <property type="entry name" value="DAO"/>
    <property type="match status" value="1"/>
</dbReference>
<evidence type="ECO:0000259" key="2">
    <source>
        <dbReference type="Pfam" id="PF01266"/>
    </source>
</evidence>
<dbReference type="PANTHER" id="PTHR13847">
    <property type="entry name" value="SARCOSINE DEHYDROGENASE-RELATED"/>
    <property type="match status" value="1"/>
</dbReference>
<evidence type="ECO:0000313" key="4">
    <source>
        <dbReference type="Proteomes" id="UP000604243"/>
    </source>
</evidence>
<evidence type="ECO:0000313" key="3">
    <source>
        <dbReference type="EMBL" id="GHC27170.1"/>
    </source>
</evidence>
<keyword evidence="4" id="KW-1185">Reference proteome</keyword>
<protein>
    <submittedName>
        <fullName evidence="3">D-amino acid oxidase</fullName>
    </submittedName>
</protein>
<evidence type="ECO:0000256" key="1">
    <source>
        <dbReference type="ARBA" id="ARBA00023002"/>
    </source>
</evidence>
<dbReference type="Gene3D" id="3.50.50.60">
    <property type="entry name" value="FAD/NAD(P)-binding domain"/>
    <property type="match status" value="1"/>
</dbReference>
<feature type="domain" description="FAD dependent oxidoreductase" evidence="2">
    <location>
        <begin position="20"/>
        <end position="359"/>
    </location>
</feature>
<keyword evidence="1" id="KW-0560">Oxidoreductase</keyword>
<dbReference type="InterPro" id="IPR036188">
    <property type="entry name" value="FAD/NAD-bd_sf"/>
</dbReference>
<organism evidence="3 4">
    <name type="scientific">Kushneria pakistanensis</name>
    <dbReference type="NCBI Taxonomy" id="1508770"/>
    <lineage>
        <taxon>Bacteria</taxon>
        <taxon>Pseudomonadati</taxon>
        <taxon>Pseudomonadota</taxon>
        <taxon>Gammaproteobacteria</taxon>
        <taxon>Oceanospirillales</taxon>
        <taxon>Halomonadaceae</taxon>
        <taxon>Kushneria</taxon>
    </lineage>
</organism>
<dbReference type="SUPFAM" id="SSF51905">
    <property type="entry name" value="FAD/NAD(P)-binding domain"/>
    <property type="match status" value="1"/>
</dbReference>
<dbReference type="Proteomes" id="UP000604243">
    <property type="component" value="Unassembled WGS sequence"/>
</dbReference>
<accession>A0ABQ3FKI8</accession>